<comment type="caution">
    <text evidence="2">The sequence shown here is derived from an EMBL/GenBank/DDBJ whole genome shotgun (WGS) entry which is preliminary data.</text>
</comment>
<proteinExistence type="predicted"/>
<sequence>MKIKTLEDLQEKIDAEISWRKFELTGIKFDVEETSSVNEKTKERAIKYGIMLLYSHWEGAIKKIAEYYLIYVLNLKLTFGELLPNFLAIELNKDFKQLMQSKKITTYNSLIDEVFNRQDKSPNFKTEKIINAKSNLNSDIFKEIMGTIGIPTTSYESKFTLLDSKLLQNRNFIAHGERFEKMQGITSIDEYIEIHEIIVGMIDLFAQEIYDFANKKGFKKYQI</sequence>
<dbReference type="EMBL" id="NCWV01000016">
    <property type="protein sequence ID" value="PAK88284.1"/>
    <property type="molecule type" value="Genomic_DNA"/>
</dbReference>
<feature type="domain" description="RiboL-PSP-HEPN" evidence="1">
    <location>
        <begin position="16"/>
        <end position="210"/>
    </location>
</feature>
<protein>
    <recommendedName>
        <fullName evidence="1">RiboL-PSP-HEPN domain-containing protein</fullName>
    </recommendedName>
</protein>
<name>A0AAQ0U0I4_9LACT</name>
<organism evidence="2 3">
    <name type="scientific">Lactococcus lactis</name>
    <dbReference type="NCBI Taxonomy" id="1358"/>
    <lineage>
        <taxon>Bacteria</taxon>
        <taxon>Bacillati</taxon>
        <taxon>Bacillota</taxon>
        <taxon>Bacilli</taxon>
        <taxon>Lactobacillales</taxon>
        <taxon>Streptococcaceae</taxon>
        <taxon>Lactococcus</taxon>
    </lineage>
</organism>
<reference evidence="2 3" key="1">
    <citation type="submission" date="2017-04" db="EMBL/GenBank/DDBJ databases">
        <title>Kefir bacterial isolates.</title>
        <authorList>
            <person name="Kim Y."/>
            <person name="Blasche S."/>
            <person name="Patil K.R."/>
        </authorList>
    </citation>
    <scope>NUCLEOTIDE SEQUENCE [LARGE SCALE GENOMIC DNA]</scope>
    <source>
        <strain evidence="2 3">OG2</strain>
    </source>
</reference>
<dbReference type="Pfam" id="PF18735">
    <property type="entry name" value="HEPN_RiboL-PSP"/>
    <property type="match status" value="1"/>
</dbReference>
<evidence type="ECO:0000313" key="3">
    <source>
        <dbReference type="Proteomes" id="UP000215635"/>
    </source>
</evidence>
<gene>
    <name evidence="2" type="ORF">B8W88_10415</name>
</gene>
<dbReference type="AlphaFoldDB" id="A0AAQ0U0I4"/>
<accession>A0AAQ0U0I4</accession>
<evidence type="ECO:0000313" key="2">
    <source>
        <dbReference type="EMBL" id="PAK88284.1"/>
    </source>
</evidence>
<dbReference type="InterPro" id="IPR041519">
    <property type="entry name" value="HEPN_RiboL-PSP"/>
</dbReference>
<dbReference type="Proteomes" id="UP000215635">
    <property type="component" value="Unassembled WGS sequence"/>
</dbReference>
<evidence type="ECO:0000259" key="1">
    <source>
        <dbReference type="Pfam" id="PF18735"/>
    </source>
</evidence>
<dbReference type="RefSeq" id="WP_095348538.1">
    <property type="nucleotide sequence ID" value="NZ_CP184687.1"/>
</dbReference>